<dbReference type="EMBL" id="AP023321">
    <property type="protein sequence ID" value="BCI60197.1"/>
    <property type="molecule type" value="Genomic_DNA"/>
</dbReference>
<dbReference type="InterPro" id="IPR010992">
    <property type="entry name" value="IHF-like_DNA-bd_dom_sf"/>
</dbReference>
<dbReference type="RefSeq" id="WP_090263669.1">
    <property type="nucleotide sequence ID" value="NZ_AP023321.1"/>
</dbReference>
<evidence type="ECO:0000313" key="6">
    <source>
        <dbReference type="Proteomes" id="UP000593890"/>
    </source>
</evidence>
<dbReference type="CDD" id="cd13831">
    <property type="entry name" value="HU"/>
    <property type="match status" value="1"/>
</dbReference>
<proteinExistence type="inferred from homology"/>
<sequence length="91" mass="10175">MNKSEFIAAVAEKSELTKKDAEKAVAAMMDAIMEAVAQDDKVQLIGFGTFERRERGEKVYRNPRTGEQMTVAPCKYPVFKAGRAFKEAVDK</sequence>
<dbReference type="Pfam" id="PF00216">
    <property type="entry name" value="Bac_DNA_binding"/>
    <property type="match status" value="1"/>
</dbReference>
<evidence type="ECO:0000256" key="4">
    <source>
        <dbReference type="RuleBase" id="RU003939"/>
    </source>
</evidence>
<dbReference type="SUPFAM" id="SSF47729">
    <property type="entry name" value="IHF-like DNA-binding proteins"/>
    <property type="match status" value="1"/>
</dbReference>
<dbReference type="Proteomes" id="UP000593890">
    <property type="component" value="Chromosome"/>
</dbReference>
<gene>
    <name evidence="5" type="ORF">C12CBH8_08360</name>
</gene>
<evidence type="ECO:0000256" key="1">
    <source>
        <dbReference type="ARBA" id="ARBA00010529"/>
    </source>
</evidence>
<keyword evidence="3" id="KW-0238">DNA-binding</keyword>
<organism evidence="5 6">
    <name type="scientific">Solibaculum mannosilyticum</name>
    <dbReference type="NCBI Taxonomy" id="2780922"/>
    <lineage>
        <taxon>Bacteria</taxon>
        <taxon>Bacillati</taxon>
        <taxon>Bacillota</taxon>
        <taxon>Clostridia</taxon>
        <taxon>Eubacteriales</taxon>
        <taxon>Oscillospiraceae</taxon>
        <taxon>Solibaculum</taxon>
    </lineage>
</organism>
<dbReference type="PANTHER" id="PTHR33175">
    <property type="entry name" value="DNA-BINDING PROTEIN HU"/>
    <property type="match status" value="1"/>
</dbReference>
<dbReference type="GO" id="GO:0030527">
    <property type="term" value="F:structural constituent of chromatin"/>
    <property type="evidence" value="ECO:0007669"/>
    <property type="project" value="InterPro"/>
</dbReference>
<evidence type="ECO:0000256" key="2">
    <source>
        <dbReference type="ARBA" id="ARBA00023067"/>
    </source>
</evidence>
<keyword evidence="2" id="KW-0226">DNA condensation</keyword>
<dbReference type="GO" id="GO:0030261">
    <property type="term" value="P:chromosome condensation"/>
    <property type="evidence" value="ECO:0007669"/>
    <property type="project" value="UniProtKB-KW"/>
</dbReference>
<accession>A0A7I8D0A7</accession>
<comment type="similarity">
    <text evidence="1 4">Belongs to the bacterial histone-like protein family.</text>
</comment>
<evidence type="ECO:0000256" key="3">
    <source>
        <dbReference type="ARBA" id="ARBA00023125"/>
    </source>
</evidence>
<dbReference type="PRINTS" id="PR01727">
    <property type="entry name" value="DNABINDINGHU"/>
</dbReference>
<keyword evidence="6" id="KW-1185">Reference proteome</keyword>
<dbReference type="GO" id="GO:0003677">
    <property type="term" value="F:DNA binding"/>
    <property type="evidence" value="ECO:0007669"/>
    <property type="project" value="UniProtKB-KW"/>
</dbReference>
<dbReference type="KEGG" id="sman:C12CBH8_08360"/>
<dbReference type="AlphaFoldDB" id="A0A7I8D0A7"/>
<name>A0A7I8D0A7_9FIRM</name>
<dbReference type="PANTHER" id="PTHR33175:SF3">
    <property type="entry name" value="DNA-BINDING PROTEIN HU-BETA"/>
    <property type="match status" value="1"/>
</dbReference>
<dbReference type="Gene3D" id="4.10.520.10">
    <property type="entry name" value="IHF-like DNA-binding proteins"/>
    <property type="match status" value="1"/>
</dbReference>
<reference evidence="6" key="1">
    <citation type="submission" date="2020-07" db="EMBL/GenBank/DDBJ databases">
        <title>Complete genome sequencing of Clostridia bacterium strain 12CBH8.</title>
        <authorList>
            <person name="Sakamoto M."/>
            <person name="Murakami T."/>
            <person name="Mori H."/>
        </authorList>
    </citation>
    <scope>NUCLEOTIDE SEQUENCE [LARGE SCALE GENOMIC DNA]</scope>
    <source>
        <strain evidence="6">12CBH8</strain>
    </source>
</reference>
<protein>
    <submittedName>
        <fullName evidence="5">Transcriptional regulator</fullName>
    </submittedName>
</protein>
<evidence type="ECO:0000313" key="5">
    <source>
        <dbReference type="EMBL" id="BCI60197.1"/>
    </source>
</evidence>
<dbReference type="InterPro" id="IPR000119">
    <property type="entry name" value="Hist_DNA-bd"/>
</dbReference>
<dbReference type="SMART" id="SM00411">
    <property type="entry name" value="BHL"/>
    <property type="match status" value="1"/>
</dbReference>